<dbReference type="Pfam" id="PF13966">
    <property type="entry name" value="zf-RVT"/>
    <property type="match status" value="1"/>
</dbReference>
<evidence type="ECO:0000313" key="2">
    <source>
        <dbReference type="EMBL" id="GAA0180032.1"/>
    </source>
</evidence>
<feature type="domain" description="Reverse transcriptase zinc-binding" evidence="1">
    <location>
        <begin position="193"/>
        <end position="232"/>
    </location>
</feature>
<sequence length="257" mass="30411">MYGMVEGWSSKLLSRAGKEVLIKAVLQSISSYAMQCFRFPATVISELESIEANFWWDSTKEKRKAHWASWNRLCLTKQDGGMGFRHLKHFNSALLMKQAWRLVSEPERDLAKAYKAKYFPDTEFWDALLGSAPSYTWRSILHKKEMVRKGCKWRLGDGNSFPIWQDSWVPSTTWFRARKGENQTQPSSSRGPSRYWGDMWKWKIPPKIKHFLWRVMTDNLPTSSNMVKRGLQDLIEYDLGRFRREELRLWITCLWDI</sequence>
<comment type="caution">
    <text evidence="2">The sequence shown here is derived from an EMBL/GenBank/DDBJ whole genome shotgun (WGS) entry which is preliminary data.</text>
</comment>
<dbReference type="EMBL" id="BAABME010010581">
    <property type="protein sequence ID" value="GAA0180032.1"/>
    <property type="molecule type" value="Genomic_DNA"/>
</dbReference>
<protein>
    <recommendedName>
        <fullName evidence="1">Reverse transcriptase zinc-binding domain-containing protein</fullName>
    </recommendedName>
</protein>
<dbReference type="InterPro" id="IPR026960">
    <property type="entry name" value="RVT-Znf"/>
</dbReference>
<dbReference type="Proteomes" id="UP001454036">
    <property type="component" value="Unassembled WGS sequence"/>
</dbReference>
<reference evidence="2 3" key="1">
    <citation type="submission" date="2024-01" db="EMBL/GenBank/DDBJ databases">
        <title>The complete chloroplast genome sequence of Lithospermum erythrorhizon: insights into the phylogenetic relationship among Boraginaceae species and the maternal lineages of purple gromwells.</title>
        <authorList>
            <person name="Okada T."/>
            <person name="Watanabe K."/>
        </authorList>
    </citation>
    <scope>NUCLEOTIDE SEQUENCE [LARGE SCALE GENOMIC DNA]</scope>
</reference>
<keyword evidence="3" id="KW-1185">Reference proteome</keyword>
<organism evidence="2 3">
    <name type="scientific">Lithospermum erythrorhizon</name>
    <name type="common">Purple gromwell</name>
    <name type="synonym">Lithospermum officinale var. erythrorhizon</name>
    <dbReference type="NCBI Taxonomy" id="34254"/>
    <lineage>
        <taxon>Eukaryota</taxon>
        <taxon>Viridiplantae</taxon>
        <taxon>Streptophyta</taxon>
        <taxon>Embryophyta</taxon>
        <taxon>Tracheophyta</taxon>
        <taxon>Spermatophyta</taxon>
        <taxon>Magnoliopsida</taxon>
        <taxon>eudicotyledons</taxon>
        <taxon>Gunneridae</taxon>
        <taxon>Pentapetalae</taxon>
        <taxon>asterids</taxon>
        <taxon>lamiids</taxon>
        <taxon>Boraginales</taxon>
        <taxon>Boraginaceae</taxon>
        <taxon>Boraginoideae</taxon>
        <taxon>Lithospermeae</taxon>
        <taxon>Lithospermum</taxon>
    </lineage>
</organism>
<dbReference type="PANTHER" id="PTHR33116">
    <property type="entry name" value="REVERSE TRANSCRIPTASE ZINC-BINDING DOMAIN-CONTAINING PROTEIN-RELATED-RELATED"/>
    <property type="match status" value="1"/>
</dbReference>
<dbReference type="AlphaFoldDB" id="A0AAV3RPX4"/>
<evidence type="ECO:0000259" key="1">
    <source>
        <dbReference type="Pfam" id="PF13966"/>
    </source>
</evidence>
<evidence type="ECO:0000313" key="3">
    <source>
        <dbReference type="Proteomes" id="UP001454036"/>
    </source>
</evidence>
<dbReference type="PANTHER" id="PTHR33116:SF86">
    <property type="entry name" value="REVERSE TRANSCRIPTASE DOMAIN-CONTAINING PROTEIN"/>
    <property type="match status" value="1"/>
</dbReference>
<name>A0AAV3RPX4_LITER</name>
<proteinExistence type="predicted"/>
<accession>A0AAV3RPX4</accession>
<gene>
    <name evidence="2" type="ORF">LIER_30055</name>
</gene>